<dbReference type="AlphaFoldDB" id="M1MQ49"/>
<dbReference type="EMBL" id="CP004121">
    <property type="protein sequence ID" value="AGF56861.1"/>
    <property type="molecule type" value="Genomic_DNA"/>
</dbReference>
<dbReference type="PATRIC" id="fig|931276.5.peg.3118"/>
<dbReference type="RefSeq" id="WP_015393180.1">
    <property type="nucleotide sequence ID" value="NC_020291.1"/>
</dbReference>
<dbReference type="HOGENOM" id="CLU_3151368_0_0_9"/>
<evidence type="ECO:0000313" key="2">
    <source>
        <dbReference type="Proteomes" id="UP000011728"/>
    </source>
</evidence>
<accession>M1MQ49</accession>
<evidence type="ECO:0000313" key="1">
    <source>
        <dbReference type="EMBL" id="AGF56861.1"/>
    </source>
</evidence>
<name>M1MQ49_9CLOT</name>
<protein>
    <submittedName>
        <fullName evidence="1">Uncharacterized protein</fullName>
    </submittedName>
</protein>
<gene>
    <name evidence="1" type="ORF">Cspa_c31000</name>
</gene>
<dbReference type="STRING" id="36745.CLSAP_28250"/>
<dbReference type="Proteomes" id="UP000011728">
    <property type="component" value="Chromosome"/>
</dbReference>
<keyword evidence="2" id="KW-1185">Reference proteome</keyword>
<sequence length="48" mass="5607">MIEKEIIIIDKTLVVLEALYKDKLIKKIPLLRTLIRLLHEIGSDYGED</sequence>
<dbReference type="KEGG" id="csr:Cspa_c31000"/>
<reference evidence="1 2" key="1">
    <citation type="submission" date="2013-02" db="EMBL/GenBank/DDBJ databases">
        <title>Genome sequence of Clostridium saccharoperbutylacetonicum N1-4(HMT).</title>
        <authorList>
            <person name="Poehlein A."/>
            <person name="Daniel R."/>
        </authorList>
    </citation>
    <scope>NUCLEOTIDE SEQUENCE [LARGE SCALE GENOMIC DNA]</scope>
    <source>
        <strain evidence="2">N1-4(HMT)</strain>
    </source>
</reference>
<organism evidence="1 2">
    <name type="scientific">Clostridium saccharoperbutylacetonicum N1-4(HMT)</name>
    <dbReference type="NCBI Taxonomy" id="931276"/>
    <lineage>
        <taxon>Bacteria</taxon>
        <taxon>Bacillati</taxon>
        <taxon>Bacillota</taxon>
        <taxon>Clostridia</taxon>
        <taxon>Eubacteriales</taxon>
        <taxon>Clostridiaceae</taxon>
        <taxon>Clostridium</taxon>
    </lineage>
</organism>
<proteinExistence type="predicted"/>